<reference evidence="3 4" key="1">
    <citation type="journal article" date="2022" name="G3 (Bethesda)">
        <title>Enemy or ally: a genomic approach to elucidate the lifestyle of Phyllosticta citrichinaensis.</title>
        <authorList>
            <person name="Buijs V.A."/>
            <person name="Groenewald J.Z."/>
            <person name="Haridas S."/>
            <person name="LaButti K.M."/>
            <person name="Lipzen A."/>
            <person name="Martin F.M."/>
            <person name="Barry K."/>
            <person name="Grigoriev I.V."/>
            <person name="Crous P.W."/>
            <person name="Seidl M.F."/>
        </authorList>
    </citation>
    <scope>NUCLEOTIDE SEQUENCE [LARGE SCALE GENOMIC DNA]</scope>
    <source>
        <strain evidence="3 4">CBS 129764</strain>
    </source>
</reference>
<comment type="caution">
    <text evidence="3">The sequence shown here is derived from an EMBL/GenBank/DDBJ whole genome shotgun (WGS) entry which is preliminary data.</text>
</comment>
<keyword evidence="4" id="KW-1185">Reference proteome</keyword>
<dbReference type="EMBL" id="JBBWUH010000006">
    <property type="protein sequence ID" value="KAK8164533.1"/>
    <property type="molecule type" value="Genomic_DNA"/>
</dbReference>
<feature type="compositionally biased region" description="Polar residues" evidence="1">
    <location>
        <begin position="323"/>
        <end position="333"/>
    </location>
</feature>
<name>A0ABR1XS52_9PEZI</name>
<gene>
    <name evidence="3" type="ORF">IWX90DRAFT_262260</name>
</gene>
<feature type="chain" id="PRO_5047365110" evidence="2">
    <location>
        <begin position="18"/>
        <end position="379"/>
    </location>
</feature>
<protein>
    <submittedName>
        <fullName evidence="3">Uncharacterized protein</fullName>
    </submittedName>
</protein>
<accession>A0ABR1XS52</accession>
<feature type="compositionally biased region" description="Low complexity" evidence="1">
    <location>
        <begin position="303"/>
        <end position="322"/>
    </location>
</feature>
<evidence type="ECO:0000313" key="3">
    <source>
        <dbReference type="EMBL" id="KAK8164533.1"/>
    </source>
</evidence>
<sequence>MLVKGFAAFLLVALGQAGPVKFNVPRYAHDGPSYAPPPSVGTPTNRYPSATYTLTWSITSTPSALLPPTSIDSSVNGGSGFPSITPTPPGTTPDLVSTCSGADWTCTTSAIIGMCWSPGEREWVPCDSISTYRSTRTITLSSTLTKSFPPSTPTGFRSIDSSVSGGVGTPTYTSSYPPPASSSSTPWSISSSVSAGSSCPVVSPSALTLTTTRYYGTPAPPSIVTVTTTSIKTSVKTSILATPPTTVTWTATVLSTRTIHSPYTIYLTTTTTTAALWPTPPLCAPCGPSSWKTTIVSTETAYTSTTTTLPTPTPSGSTVSSVEGLTSTPTPARTSAVGPPFSTWSTETPSYGFPTYAAPPGPMFSMARGEEGWEKKVVQ</sequence>
<dbReference type="Proteomes" id="UP001456524">
    <property type="component" value="Unassembled WGS sequence"/>
</dbReference>
<feature type="signal peptide" evidence="2">
    <location>
        <begin position="1"/>
        <end position="17"/>
    </location>
</feature>
<organism evidence="3 4">
    <name type="scientific">Phyllosticta citrichinensis</name>
    <dbReference type="NCBI Taxonomy" id="1130410"/>
    <lineage>
        <taxon>Eukaryota</taxon>
        <taxon>Fungi</taxon>
        <taxon>Dikarya</taxon>
        <taxon>Ascomycota</taxon>
        <taxon>Pezizomycotina</taxon>
        <taxon>Dothideomycetes</taxon>
        <taxon>Dothideomycetes incertae sedis</taxon>
        <taxon>Botryosphaeriales</taxon>
        <taxon>Phyllostictaceae</taxon>
        <taxon>Phyllosticta</taxon>
    </lineage>
</organism>
<evidence type="ECO:0000256" key="1">
    <source>
        <dbReference type="SAM" id="MobiDB-lite"/>
    </source>
</evidence>
<evidence type="ECO:0000313" key="4">
    <source>
        <dbReference type="Proteomes" id="UP001456524"/>
    </source>
</evidence>
<evidence type="ECO:0000256" key="2">
    <source>
        <dbReference type="SAM" id="SignalP"/>
    </source>
</evidence>
<keyword evidence="2" id="KW-0732">Signal</keyword>
<proteinExistence type="predicted"/>
<feature type="region of interest" description="Disordered" evidence="1">
    <location>
        <begin position="303"/>
        <end position="341"/>
    </location>
</feature>